<dbReference type="GO" id="GO:0045047">
    <property type="term" value="P:protein targeting to ER"/>
    <property type="evidence" value="ECO:0007669"/>
    <property type="project" value="TreeGrafter"/>
</dbReference>
<dbReference type="Gene3D" id="3.90.280.10">
    <property type="entry name" value="PEBP-like"/>
    <property type="match status" value="1"/>
</dbReference>
<dbReference type="InterPro" id="IPR009542">
    <property type="entry name" value="Spc1/SPCS1"/>
</dbReference>
<feature type="transmembrane region" description="Helical" evidence="11">
    <location>
        <begin position="657"/>
        <end position="674"/>
    </location>
</feature>
<dbReference type="InterPro" id="IPR036610">
    <property type="entry name" value="PEBP-like_sf"/>
</dbReference>
<evidence type="ECO:0000256" key="10">
    <source>
        <dbReference type="SAM" id="MobiDB-lite"/>
    </source>
</evidence>
<comment type="similarity">
    <text evidence="2">Belongs to the SPCS1 family.</text>
</comment>
<name>A0A915DFN5_9BILA</name>
<keyword evidence="5" id="KW-0256">Endoplasmic reticulum</keyword>
<evidence type="ECO:0000256" key="9">
    <source>
        <dbReference type="ARBA" id="ARBA00045204"/>
    </source>
</evidence>
<dbReference type="GO" id="GO:0005787">
    <property type="term" value="C:signal peptidase complex"/>
    <property type="evidence" value="ECO:0007669"/>
    <property type="project" value="InterPro"/>
</dbReference>
<dbReference type="GO" id="GO:0006465">
    <property type="term" value="P:signal peptide processing"/>
    <property type="evidence" value="ECO:0007669"/>
    <property type="project" value="InterPro"/>
</dbReference>
<dbReference type="Proteomes" id="UP000887574">
    <property type="component" value="Unplaced"/>
</dbReference>
<evidence type="ECO:0000256" key="2">
    <source>
        <dbReference type="ARBA" id="ARBA00005245"/>
    </source>
</evidence>
<keyword evidence="4 11" id="KW-0812">Transmembrane</keyword>
<evidence type="ECO:0000256" key="12">
    <source>
        <dbReference type="SAM" id="SignalP"/>
    </source>
</evidence>
<feature type="compositionally biased region" description="Low complexity" evidence="10">
    <location>
        <begin position="504"/>
        <end position="521"/>
    </location>
</feature>
<reference evidence="14" key="1">
    <citation type="submission" date="2022-11" db="UniProtKB">
        <authorList>
            <consortium name="WormBaseParasite"/>
        </authorList>
    </citation>
    <scope>IDENTIFICATION</scope>
</reference>
<evidence type="ECO:0000256" key="11">
    <source>
        <dbReference type="SAM" id="Phobius"/>
    </source>
</evidence>
<evidence type="ECO:0000313" key="14">
    <source>
        <dbReference type="WBParaSite" id="jg19384.1"/>
    </source>
</evidence>
<feature type="signal peptide" evidence="12">
    <location>
        <begin position="1"/>
        <end position="24"/>
    </location>
</feature>
<keyword evidence="6 11" id="KW-1133">Transmembrane helix</keyword>
<keyword evidence="12" id="KW-0732">Signal</keyword>
<comment type="subcellular location">
    <subcellularLocation>
        <location evidence="1">Endoplasmic reticulum membrane</location>
        <topology evidence="1">Multi-pass membrane protein</topology>
    </subcellularLocation>
</comment>
<dbReference type="Pfam" id="PF06645">
    <property type="entry name" value="SPC12"/>
    <property type="match status" value="1"/>
</dbReference>
<feature type="transmembrane region" description="Helical" evidence="11">
    <location>
        <begin position="686"/>
        <end position="707"/>
    </location>
</feature>
<evidence type="ECO:0000256" key="3">
    <source>
        <dbReference type="ARBA" id="ARBA00017059"/>
    </source>
</evidence>
<dbReference type="PANTHER" id="PTHR13202">
    <property type="entry name" value="MICROSOMAL SIGNAL PEPTIDASE 12 KDA SUBUNIT"/>
    <property type="match status" value="1"/>
</dbReference>
<comment type="function">
    <text evidence="9">Component of the signal peptidase complex (SPC) which catalyzes the cleavage of N-terminal signal sequences from nascent proteins as they are translocated into the lumen of the endoplasmic reticulum. Dispensable for SPC enzymatic activity.</text>
</comment>
<dbReference type="WBParaSite" id="jg19384.1">
    <property type="protein sequence ID" value="jg19384.1"/>
    <property type="gene ID" value="jg19384"/>
</dbReference>
<organism evidence="13 14">
    <name type="scientific">Ditylenchus dipsaci</name>
    <dbReference type="NCBI Taxonomy" id="166011"/>
    <lineage>
        <taxon>Eukaryota</taxon>
        <taxon>Metazoa</taxon>
        <taxon>Ecdysozoa</taxon>
        <taxon>Nematoda</taxon>
        <taxon>Chromadorea</taxon>
        <taxon>Rhabditida</taxon>
        <taxon>Tylenchina</taxon>
        <taxon>Tylenchomorpha</taxon>
        <taxon>Sphaerularioidea</taxon>
        <taxon>Anguinidae</taxon>
        <taxon>Anguininae</taxon>
        <taxon>Ditylenchus</taxon>
    </lineage>
</organism>
<dbReference type="AlphaFoldDB" id="A0A915DFN5"/>
<feature type="region of interest" description="Disordered" evidence="10">
    <location>
        <begin position="504"/>
        <end position="523"/>
    </location>
</feature>
<accession>A0A915DFN5</accession>
<dbReference type="SUPFAM" id="SSF49777">
    <property type="entry name" value="PEBP-like"/>
    <property type="match status" value="1"/>
</dbReference>
<evidence type="ECO:0000256" key="4">
    <source>
        <dbReference type="ARBA" id="ARBA00022692"/>
    </source>
</evidence>
<keyword evidence="13" id="KW-1185">Reference proteome</keyword>
<feature type="chain" id="PRO_5037402928" description="Signal peptidase complex subunit 1" evidence="12">
    <location>
        <begin position="25"/>
        <end position="764"/>
    </location>
</feature>
<proteinExistence type="inferred from homology"/>
<evidence type="ECO:0000256" key="6">
    <source>
        <dbReference type="ARBA" id="ARBA00022989"/>
    </source>
</evidence>
<evidence type="ECO:0000256" key="5">
    <source>
        <dbReference type="ARBA" id="ARBA00022824"/>
    </source>
</evidence>
<keyword evidence="7 11" id="KW-0472">Membrane</keyword>
<feature type="transmembrane region" description="Helical" evidence="11">
    <location>
        <begin position="575"/>
        <end position="592"/>
    </location>
</feature>
<feature type="transmembrane region" description="Helical" evidence="11">
    <location>
        <begin position="599"/>
        <end position="619"/>
    </location>
</feature>
<evidence type="ECO:0000256" key="1">
    <source>
        <dbReference type="ARBA" id="ARBA00004477"/>
    </source>
</evidence>
<sequence length="764" mass="87709">MTTITTTSLFWLTCLSIQVFWCEASQNNVRHNDSSSNGFCLKTDDCIAKIKKMIPDTTRFWFGEQWKDNCVHQNLHKKFWPALRSSTIQQKMCGVLEECHHPDLLHFSVRHLQSLRPQFSVDLEEGADVEVHPNSHPIPSFQLQHPPSLDWPQLRPNDSLILLFFDVGFGTLKGLAVDYPRATRFIYEYEPLENFRLHQPTPLAVLVFRPEVDMDWDQQFHHTKDSMFDLSQFMIEFQLEEGLIGLNWFLVAGDAYSIERQRLKGLADNCHALIQTKLIQDRRWGFVESFSLTSMDSSLSISALHEQSSSITACCTPVTIERGEIFADPLADKRFPSTVLLKPPKVTSLRSLETLALNNYQRSYRHYVVLKEERYTLVMFDPIHNYLHWMIVDITSESLSSGNLETETLVVQYMSPIPKKANTCLFAVFILFKQPSNAIMSNFYNSDHALRSKHCVGHCTYRVDFEIEQFASFHRLQLSGISWIEVCYDLFEASRQIQSILQNNTNTTNSKTQQTSKNNNSLKRRFAGAPKAEQKYLAGKPSSNKMDGIIQMMPPFMRKYSTYIDFEGQRKAERIFQVILVVHGIVGFIAGYATQQLSVTMYSIGVGFILSCLFVLPPWPMFRRNSLNWHQTALQKPSQVQHLFQLRLIPRNVAEKIAFIIYCVIRVIHVFYYIDFEGQRKAERIFQVILVVHGIVVSLPATLPAAICDDVQHRSGLYSLVPLRSTSLADVPTQLFELATKTVPEEAIASPAPVPTKTDTKKRR</sequence>
<evidence type="ECO:0000256" key="7">
    <source>
        <dbReference type="ARBA" id="ARBA00023136"/>
    </source>
</evidence>
<evidence type="ECO:0000256" key="8">
    <source>
        <dbReference type="ARBA" id="ARBA00032913"/>
    </source>
</evidence>
<protein>
    <recommendedName>
        <fullName evidence="3">Signal peptidase complex subunit 1</fullName>
    </recommendedName>
    <alternativeName>
        <fullName evidence="8">Microsomal signal peptidase 12 kDa subunit</fullName>
    </alternativeName>
</protein>
<dbReference type="PANTHER" id="PTHR13202:SF0">
    <property type="entry name" value="SIGNAL PEPTIDASE COMPLEX SUBUNIT 1"/>
    <property type="match status" value="1"/>
</dbReference>
<evidence type="ECO:0000313" key="13">
    <source>
        <dbReference type="Proteomes" id="UP000887574"/>
    </source>
</evidence>